<dbReference type="InterPro" id="IPR042094">
    <property type="entry name" value="T2SS_GspF_sf"/>
</dbReference>
<evidence type="ECO:0000256" key="6">
    <source>
        <dbReference type="ARBA" id="ARBA00022989"/>
    </source>
</evidence>
<dbReference type="PRINTS" id="PR00812">
    <property type="entry name" value="BCTERIALGSPF"/>
</dbReference>
<dbReference type="PANTHER" id="PTHR30012:SF0">
    <property type="entry name" value="TYPE II SECRETION SYSTEM PROTEIN F-RELATED"/>
    <property type="match status" value="1"/>
</dbReference>
<keyword evidence="3" id="KW-1003">Cell membrane</keyword>
<keyword evidence="5 8" id="KW-0812">Transmembrane</keyword>
<dbReference type="InterPro" id="IPR003004">
    <property type="entry name" value="GspF/PilC"/>
</dbReference>
<gene>
    <name evidence="10" type="ORF">A3F54_02100</name>
</gene>
<feature type="transmembrane region" description="Helical" evidence="8">
    <location>
        <begin position="173"/>
        <end position="201"/>
    </location>
</feature>
<protein>
    <recommendedName>
        <fullName evidence="9">Type II secretion system protein GspF domain-containing protein</fullName>
    </recommendedName>
</protein>
<reference evidence="10 11" key="1">
    <citation type="journal article" date="2016" name="Nat. Commun.">
        <title>Thousands of microbial genomes shed light on interconnected biogeochemical processes in an aquifer system.</title>
        <authorList>
            <person name="Anantharaman K."/>
            <person name="Brown C.T."/>
            <person name="Hug L.A."/>
            <person name="Sharon I."/>
            <person name="Castelle C.J."/>
            <person name="Probst A.J."/>
            <person name="Thomas B.C."/>
            <person name="Singh A."/>
            <person name="Wilkins M.J."/>
            <person name="Karaoz U."/>
            <person name="Brodie E.L."/>
            <person name="Williams K.H."/>
            <person name="Hubbard S.S."/>
            <person name="Banfield J.F."/>
        </authorList>
    </citation>
    <scope>NUCLEOTIDE SEQUENCE [LARGE SCALE GENOMIC DNA]</scope>
</reference>
<dbReference type="FunFam" id="1.20.81.30:FF:000001">
    <property type="entry name" value="Type II secretion system protein F"/>
    <property type="match status" value="2"/>
</dbReference>
<evidence type="ECO:0000256" key="2">
    <source>
        <dbReference type="ARBA" id="ARBA00005745"/>
    </source>
</evidence>
<evidence type="ECO:0000256" key="7">
    <source>
        <dbReference type="ARBA" id="ARBA00023136"/>
    </source>
</evidence>
<dbReference type="InterPro" id="IPR018076">
    <property type="entry name" value="T2SS_GspF_dom"/>
</dbReference>
<sequence>MPAETQEQPKEKPKKHSFHIGGVSSVDLLFFVQNLEIMVRTGFAIADALGVIAPQVKRKMMREALVEIHGNVEKGKTLATSLEQFPRIFPDLLVQMVAAGEASGQLDITLKQITLQLKKTYTLKKKITNALIYPAVILIAMVLVGTGLVIFVLPKVLSLFENGEFDVPLPTRILLAIAHFFENNGLLAAIVFVALIIFFIISLRISSGKKFWQAVLLRTPVVSKILIEIQLARFFRTISSLLATDIPIVESFKILHNIQPFYQYKKIIFSASSQLQQGKTIHESLNQNAKLFPPQTVQMMRVGEESGTLDEITKEVADFYEGEVDNTMSNLTVIIEPALMVFLGLGVAFIAVSIIMPIYSLANQV</sequence>
<evidence type="ECO:0000313" key="11">
    <source>
        <dbReference type="Proteomes" id="UP000176952"/>
    </source>
</evidence>
<dbReference type="PANTHER" id="PTHR30012">
    <property type="entry name" value="GENERAL SECRETION PATHWAY PROTEIN"/>
    <property type="match status" value="1"/>
</dbReference>
<dbReference type="EMBL" id="MHKD01000044">
    <property type="protein sequence ID" value="OGY81417.1"/>
    <property type="molecule type" value="Genomic_DNA"/>
</dbReference>
<comment type="caution">
    <text evidence="10">The sequence shown here is derived from an EMBL/GenBank/DDBJ whole genome shotgun (WGS) entry which is preliminary data.</text>
</comment>
<evidence type="ECO:0000259" key="9">
    <source>
        <dbReference type="Pfam" id="PF00482"/>
    </source>
</evidence>
<proteinExistence type="inferred from homology"/>
<keyword evidence="4" id="KW-0997">Cell inner membrane</keyword>
<name>A0A1G2AZM8_9BACT</name>
<evidence type="ECO:0000256" key="3">
    <source>
        <dbReference type="ARBA" id="ARBA00022475"/>
    </source>
</evidence>
<dbReference type="Pfam" id="PF00482">
    <property type="entry name" value="T2SSF"/>
    <property type="match status" value="2"/>
</dbReference>
<feature type="domain" description="Type II secretion system protein GspF" evidence="9">
    <location>
        <begin position="31"/>
        <end position="154"/>
    </location>
</feature>
<comment type="similarity">
    <text evidence="2">Belongs to the GSP F family.</text>
</comment>
<dbReference type="AlphaFoldDB" id="A0A1G2AZM8"/>
<feature type="domain" description="Type II secretion system protein GspF" evidence="9">
    <location>
        <begin position="234"/>
        <end position="357"/>
    </location>
</feature>
<accession>A0A1G2AZM8</accession>
<dbReference type="GO" id="GO:0005886">
    <property type="term" value="C:plasma membrane"/>
    <property type="evidence" value="ECO:0007669"/>
    <property type="project" value="UniProtKB-SubCell"/>
</dbReference>
<organism evidence="10 11">
    <name type="scientific">Candidatus Kerfeldbacteria bacterium RIFCSPHIGHO2_12_FULL_48_17</name>
    <dbReference type="NCBI Taxonomy" id="1798542"/>
    <lineage>
        <taxon>Bacteria</taxon>
        <taxon>Candidatus Kerfeldiibacteriota</taxon>
    </lineage>
</organism>
<evidence type="ECO:0000256" key="8">
    <source>
        <dbReference type="SAM" id="Phobius"/>
    </source>
</evidence>
<evidence type="ECO:0000313" key="10">
    <source>
        <dbReference type="EMBL" id="OGY81417.1"/>
    </source>
</evidence>
<evidence type="ECO:0000256" key="1">
    <source>
        <dbReference type="ARBA" id="ARBA00004429"/>
    </source>
</evidence>
<feature type="transmembrane region" description="Helical" evidence="8">
    <location>
        <begin position="131"/>
        <end position="153"/>
    </location>
</feature>
<dbReference type="Proteomes" id="UP000176952">
    <property type="component" value="Unassembled WGS sequence"/>
</dbReference>
<feature type="transmembrane region" description="Helical" evidence="8">
    <location>
        <begin position="338"/>
        <end position="359"/>
    </location>
</feature>
<keyword evidence="6 8" id="KW-1133">Transmembrane helix</keyword>
<comment type="subcellular location">
    <subcellularLocation>
        <location evidence="1">Cell inner membrane</location>
        <topology evidence="1">Multi-pass membrane protein</topology>
    </subcellularLocation>
</comment>
<dbReference type="Gene3D" id="1.20.81.30">
    <property type="entry name" value="Type II secretion system (T2SS), domain F"/>
    <property type="match status" value="2"/>
</dbReference>
<dbReference type="STRING" id="1798542.A3F54_02100"/>
<keyword evidence="7 8" id="KW-0472">Membrane</keyword>
<evidence type="ECO:0000256" key="5">
    <source>
        <dbReference type="ARBA" id="ARBA00022692"/>
    </source>
</evidence>
<evidence type="ECO:0000256" key="4">
    <source>
        <dbReference type="ARBA" id="ARBA00022519"/>
    </source>
</evidence>